<dbReference type="GO" id="GO:0003824">
    <property type="term" value="F:catalytic activity"/>
    <property type="evidence" value="ECO:0007669"/>
    <property type="project" value="InterPro"/>
</dbReference>
<dbReference type="Proteomes" id="UP000507470">
    <property type="component" value="Unassembled WGS sequence"/>
</dbReference>
<reference evidence="2 3" key="1">
    <citation type="submission" date="2020-06" db="EMBL/GenBank/DDBJ databases">
        <authorList>
            <person name="Li R."/>
            <person name="Bekaert M."/>
        </authorList>
    </citation>
    <scope>NUCLEOTIDE SEQUENCE [LARGE SCALE GENOMIC DNA]</scope>
    <source>
        <strain evidence="3">wild</strain>
    </source>
</reference>
<evidence type="ECO:0000313" key="3">
    <source>
        <dbReference type="Proteomes" id="UP000507470"/>
    </source>
</evidence>
<name>A0A6J8C7I6_MYTCO</name>
<sequence length="173" mass="19391">MLRVSTWNMRGAMYGTSYFQSVLNESDVCLLTEHWLNENNISFLTTFADNFHLIYSIGRNSNNTIKGSGGTAILVRKALNLKIQNLSITNDRICGVKLCSEKYHDMCLICVLLPSTNFSSEVYMSYIAELCTCYDMYSEDCTTIVGGDCNIDLTSNATSSKLTCFTNCLNDRN</sequence>
<dbReference type="EMBL" id="CACVKT020004810">
    <property type="protein sequence ID" value="CAC5391652.1"/>
    <property type="molecule type" value="Genomic_DNA"/>
</dbReference>
<dbReference type="Pfam" id="PF03372">
    <property type="entry name" value="Exo_endo_phos"/>
    <property type="match status" value="1"/>
</dbReference>
<gene>
    <name evidence="2" type="ORF">MCOR_26650</name>
</gene>
<dbReference type="AlphaFoldDB" id="A0A6J8C7I6"/>
<dbReference type="InterPro" id="IPR005135">
    <property type="entry name" value="Endo/exonuclease/phosphatase"/>
</dbReference>
<proteinExistence type="predicted"/>
<dbReference type="SUPFAM" id="SSF56219">
    <property type="entry name" value="DNase I-like"/>
    <property type="match status" value="1"/>
</dbReference>
<accession>A0A6J8C7I6</accession>
<keyword evidence="3" id="KW-1185">Reference proteome</keyword>
<feature type="domain" description="Endonuclease/exonuclease/phosphatase" evidence="1">
    <location>
        <begin position="6"/>
        <end position="157"/>
    </location>
</feature>
<evidence type="ECO:0000259" key="1">
    <source>
        <dbReference type="Pfam" id="PF03372"/>
    </source>
</evidence>
<evidence type="ECO:0000313" key="2">
    <source>
        <dbReference type="EMBL" id="CAC5391652.1"/>
    </source>
</evidence>
<protein>
    <recommendedName>
        <fullName evidence="1">Endonuclease/exonuclease/phosphatase domain-containing protein</fullName>
    </recommendedName>
</protein>
<dbReference type="OrthoDB" id="7476844at2759"/>
<dbReference type="InterPro" id="IPR036691">
    <property type="entry name" value="Endo/exonu/phosph_ase_sf"/>
</dbReference>
<organism evidence="2 3">
    <name type="scientific">Mytilus coruscus</name>
    <name type="common">Sea mussel</name>
    <dbReference type="NCBI Taxonomy" id="42192"/>
    <lineage>
        <taxon>Eukaryota</taxon>
        <taxon>Metazoa</taxon>
        <taxon>Spiralia</taxon>
        <taxon>Lophotrochozoa</taxon>
        <taxon>Mollusca</taxon>
        <taxon>Bivalvia</taxon>
        <taxon>Autobranchia</taxon>
        <taxon>Pteriomorphia</taxon>
        <taxon>Mytilida</taxon>
        <taxon>Mytiloidea</taxon>
        <taxon>Mytilidae</taxon>
        <taxon>Mytilinae</taxon>
        <taxon>Mytilus</taxon>
    </lineage>
</organism>
<dbReference type="Gene3D" id="3.60.10.10">
    <property type="entry name" value="Endonuclease/exonuclease/phosphatase"/>
    <property type="match status" value="1"/>
</dbReference>